<name>A0A0W0SID0_9GAMM</name>
<reference evidence="1 2" key="1">
    <citation type="submission" date="2015-11" db="EMBL/GenBank/DDBJ databases">
        <title>Genomic analysis of 38 Legionella species identifies large and diverse effector repertoires.</title>
        <authorList>
            <person name="Burstein D."/>
            <person name="Amaro F."/>
            <person name="Zusman T."/>
            <person name="Lifshitz Z."/>
            <person name="Cohen O."/>
            <person name="Gilbert J.A."/>
            <person name="Pupko T."/>
            <person name="Shuman H.A."/>
            <person name="Segal G."/>
        </authorList>
    </citation>
    <scope>NUCLEOTIDE SEQUENCE [LARGE SCALE GENOMIC DNA]</scope>
    <source>
        <strain evidence="1 2">ORW</strain>
    </source>
</reference>
<dbReference type="GeneID" id="93294251"/>
<sequence length="107" mass="12571">MTIPEIIQRQLLHTNKAIVWSWGVSKWYKVSNTMLAIRVHAHRLNGFVCITLDEAHDLYNITFYSNKTVPEMLKHPVSAYEAIEGVYCDQLVEFIDNIIERIPNYKY</sequence>
<dbReference type="RefSeq" id="WP_014845127.1">
    <property type="nucleotide sequence ID" value="NZ_LNXW01000006.1"/>
</dbReference>
<dbReference type="Proteomes" id="UP000054921">
    <property type="component" value="Unassembled WGS sequence"/>
</dbReference>
<comment type="caution">
    <text evidence="1">The sequence shown here is derived from an EMBL/GenBank/DDBJ whole genome shotgun (WGS) entry which is preliminary data.</text>
</comment>
<evidence type="ECO:0000313" key="1">
    <source>
        <dbReference type="EMBL" id="KTC82953.1"/>
    </source>
</evidence>
<evidence type="ECO:0000313" key="2">
    <source>
        <dbReference type="Proteomes" id="UP000054921"/>
    </source>
</evidence>
<proteinExistence type="predicted"/>
<dbReference type="PATRIC" id="fig|28084.5.peg.187"/>
<dbReference type="AlphaFoldDB" id="A0A0W0SID0"/>
<accession>A0A0W0SID0</accession>
<gene>
    <name evidence="1" type="ORF">Lche_0176</name>
</gene>
<protein>
    <submittedName>
        <fullName evidence="1">Uncharacterized protein</fullName>
    </submittedName>
</protein>
<organism evidence="1 2">
    <name type="scientific">Legionella cherrii</name>
    <dbReference type="NCBI Taxonomy" id="28084"/>
    <lineage>
        <taxon>Bacteria</taxon>
        <taxon>Pseudomonadati</taxon>
        <taxon>Pseudomonadota</taxon>
        <taxon>Gammaproteobacteria</taxon>
        <taxon>Legionellales</taxon>
        <taxon>Legionellaceae</taxon>
        <taxon>Legionella</taxon>
    </lineage>
</organism>
<dbReference type="OrthoDB" id="5639240at2"/>
<dbReference type="EMBL" id="LNXW01000006">
    <property type="protein sequence ID" value="KTC82953.1"/>
    <property type="molecule type" value="Genomic_DNA"/>
</dbReference>
<dbReference type="STRING" id="28084.Lche_0176"/>